<evidence type="ECO:0000313" key="4">
    <source>
        <dbReference type="Proteomes" id="UP000045051"/>
    </source>
</evidence>
<gene>
    <name evidence="3" type="ORF">CCAND38_180034</name>
</gene>
<feature type="domain" description="TOTE conflict systems S1/CSD-like" evidence="2">
    <location>
        <begin position="360"/>
        <end position="414"/>
    </location>
</feature>
<evidence type="ECO:0000259" key="2">
    <source>
        <dbReference type="Pfam" id="PF22708"/>
    </source>
</evidence>
<feature type="domain" description="TOTE conflict systems S1/CSD-like" evidence="1">
    <location>
        <begin position="439"/>
        <end position="499"/>
    </location>
</feature>
<dbReference type="InterPro" id="IPR054426">
    <property type="entry name" value="S1CSD-TOTE-1"/>
</dbReference>
<dbReference type="EMBL" id="CDOI01000090">
    <property type="protein sequence ID" value="CEN44437.1"/>
    <property type="molecule type" value="Genomic_DNA"/>
</dbReference>
<dbReference type="Pfam" id="PF22708">
    <property type="entry name" value="S1CSD-TOTE-1"/>
    <property type="match status" value="1"/>
</dbReference>
<protein>
    <submittedName>
        <fullName evidence="3">Uncharacterized protein</fullName>
    </submittedName>
</protein>
<proteinExistence type="predicted"/>
<name>A0A0B7I2V2_9FLAO</name>
<dbReference type="InterPro" id="IPR054427">
    <property type="entry name" value="S1CSD-TOTE-2"/>
</dbReference>
<dbReference type="Pfam" id="PF22860">
    <property type="entry name" value="DUF7017"/>
    <property type="match status" value="1"/>
</dbReference>
<dbReference type="AlphaFoldDB" id="A0A0B7I2V2"/>
<organism evidence="3 4">
    <name type="scientific">Capnocytophaga canis</name>
    <dbReference type="NCBI Taxonomy" id="1848903"/>
    <lineage>
        <taxon>Bacteria</taxon>
        <taxon>Pseudomonadati</taxon>
        <taxon>Bacteroidota</taxon>
        <taxon>Flavobacteriia</taxon>
        <taxon>Flavobacteriales</taxon>
        <taxon>Flavobacteriaceae</taxon>
        <taxon>Capnocytophaga</taxon>
    </lineage>
</organism>
<evidence type="ECO:0000313" key="3">
    <source>
        <dbReference type="EMBL" id="CEN44437.1"/>
    </source>
</evidence>
<sequence length="503" mass="59218">MTTVTELRKAGKLKEAWELANSQLEKNPNDIWVKRDLAWVYYEYLKQYASVQTFTQFNKIINKLLVLQLPEEENILYETVGWQFVKIVNNICRQGNIDYSKINTLFEHCKSLYFQQPSDLYSAILKNFHKAYKNNHQKYIEFVDWWDLDNLQEKDFQKEHYDGQDIAALADQVYCAYAKHLLPFKNIYQETIFDKEKAENFLPKLEEIAAKHPNYQYISYYQAKILLALGNNENMLSALLPFARKKKNDFWVWDILADAFYEDKEKVFACYCKGLLCPADEKMTTKLREKVIPFFLERQLFNEAKAEVDTIIRIKKANEHKIPVQISSYQNTQWYQGANANQHNRSIYRQFATSAEDILFGNLAEEVVIIENINSDKKIVNIITQNSERLFFKYDKFLKNPQIGKTYKIRFTQKEINAPSKVATLSEYQDTKLTDSYIKEFSGKINIPKNKNFGFVDDIFINPQLFQKYDLTTGDYVTGKAIQTIDKKTGKPTWKVFSLSKNH</sequence>
<keyword evidence="4" id="KW-1185">Reference proteome</keyword>
<reference evidence="3 4" key="1">
    <citation type="submission" date="2015-01" db="EMBL/GenBank/DDBJ databases">
        <authorList>
            <person name="Xiang T."/>
            <person name="Song Y."/>
            <person name="Huang L."/>
            <person name="Wang B."/>
            <person name="Wu P."/>
        </authorList>
    </citation>
    <scope>NUCLEOTIDE SEQUENCE [LARGE SCALE GENOMIC DNA]</scope>
    <source>
        <strain evidence="3 4">CcD38</strain>
    </source>
</reference>
<dbReference type="InterPro" id="IPR054283">
    <property type="entry name" value="DUF7017"/>
</dbReference>
<dbReference type="Proteomes" id="UP000045051">
    <property type="component" value="Unassembled WGS sequence"/>
</dbReference>
<evidence type="ECO:0000259" key="1">
    <source>
        <dbReference type="Pfam" id="PF22707"/>
    </source>
</evidence>
<dbReference type="Pfam" id="PF22707">
    <property type="entry name" value="S1CSD-TOTE-2"/>
    <property type="match status" value="1"/>
</dbReference>
<accession>A0A0B7I2V2</accession>
<dbReference type="RefSeq" id="WP_042343643.1">
    <property type="nucleotide sequence ID" value="NZ_CDOI01000090.1"/>
</dbReference>